<accession>A0A554WVR7</accession>
<comment type="caution">
    <text evidence="2">The sequence shown here is derived from an EMBL/GenBank/DDBJ whole genome shotgun (WGS) entry which is preliminary data.</text>
</comment>
<keyword evidence="3" id="KW-1185">Reference proteome</keyword>
<name>A0A554WVR7_9BURK</name>
<keyword evidence="1" id="KW-1133">Transmembrane helix</keyword>
<gene>
    <name evidence="2" type="ORF">Tther_02510</name>
</gene>
<feature type="transmembrane region" description="Helical" evidence="1">
    <location>
        <begin position="75"/>
        <end position="96"/>
    </location>
</feature>
<evidence type="ECO:0000313" key="2">
    <source>
        <dbReference type="EMBL" id="TSE27664.1"/>
    </source>
</evidence>
<dbReference type="AlphaFoldDB" id="A0A554WVR7"/>
<sequence>MIMSHLPAKEPFDTTDTAQQRWLDHTRRQIEASAPAFNEASNWQRLSARLEAEAEWQRRLPAKHSTLFPSWWRALVAYGLGVATAAVVAVGVFPLVTPRGIDVEPLGEVATTSETAELRVVFRDDATVAQIRAALVPIGAVTVGGPGPLGVWRLAVPTHQAAAAKQALSDNAIVDSVSE</sequence>
<dbReference type="Proteomes" id="UP000318542">
    <property type="component" value="Unassembled WGS sequence"/>
</dbReference>
<evidence type="ECO:0000256" key="1">
    <source>
        <dbReference type="SAM" id="Phobius"/>
    </source>
</evidence>
<reference evidence="2 3" key="1">
    <citation type="submission" date="2019-07" db="EMBL/GenBank/DDBJ databases">
        <title>Tepidimonas thermarum AA-1 draft genome.</title>
        <authorList>
            <person name="Da Costa M.S."/>
            <person name="Froufe H.J.C."/>
            <person name="Egas C."/>
            <person name="Albuquerque L."/>
        </authorList>
    </citation>
    <scope>NUCLEOTIDE SEQUENCE [LARGE SCALE GENOMIC DNA]</scope>
    <source>
        <strain evidence="2 3">AA-1</strain>
    </source>
</reference>
<organism evidence="2 3">
    <name type="scientific">Tepidimonas thermarum</name>
    <dbReference type="NCBI Taxonomy" id="335431"/>
    <lineage>
        <taxon>Bacteria</taxon>
        <taxon>Pseudomonadati</taxon>
        <taxon>Pseudomonadota</taxon>
        <taxon>Betaproteobacteria</taxon>
        <taxon>Burkholderiales</taxon>
        <taxon>Tepidimonas</taxon>
    </lineage>
</organism>
<dbReference type="EMBL" id="VJOL01000082">
    <property type="protein sequence ID" value="TSE27664.1"/>
    <property type="molecule type" value="Genomic_DNA"/>
</dbReference>
<protein>
    <submittedName>
        <fullName evidence="2">Uncharacterized protein</fullName>
    </submittedName>
</protein>
<dbReference type="RefSeq" id="WP_143904426.1">
    <property type="nucleotide sequence ID" value="NZ_VJOL01000082.1"/>
</dbReference>
<dbReference type="OrthoDB" id="8836712at2"/>
<keyword evidence="1" id="KW-0472">Membrane</keyword>
<keyword evidence="1" id="KW-0812">Transmembrane</keyword>
<evidence type="ECO:0000313" key="3">
    <source>
        <dbReference type="Proteomes" id="UP000318542"/>
    </source>
</evidence>
<proteinExistence type="predicted"/>